<dbReference type="PROSITE" id="PS51898">
    <property type="entry name" value="TYR_RECOMBINASE"/>
    <property type="match status" value="1"/>
</dbReference>
<evidence type="ECO:0000256" key="2">
    <source>
        <dbReference type="ARBA" id="ARBA00023125"/>
    </source>
</evidence>
<dbReference type="InterPro" id="IPR011010">
    <property type="entry name" value="DNA_brk_join_enz"/>
</dbReference>
<feature type="domain" description="Tyr recombinase" evidence="5">
    <location>
        <begin position="183"/>
        <end position="382"/>
    </location>
</feature>
<keyword evidence="2 4" id="KW-0238">DNA-binding</keyword>
<organism evidence="7 8">
    <name type="scientific">Blautia producta</name>
    <dbReference type="NCBI Taxonomy" id="33035"/>
    <lineage>
        <taxon>Bacteria</taxon>
        <taxon>Bacillati</taxon>
        <taxon>Bacillota</taxon>
        <taxon>Clostridia</taxon>
        <taxon>Lachnospirales</taxon>
        <taxon>Lachnospiraceae</taxon>
        <taxon>Blautia</taxon>
    </lineage>
</organism>
<dbReference type="GO" id="GO:0003677">
    <property type="term" value="F:DNA binding"/>
    <property type="evidence" value="ECO:0007669"/>
    <property type="project" value="UniProtKB-UniRule"/>
</dbReference>
<dbReference type="InterPro" id="IPR013762">
    <property type="entry name" value="Integrase-like_cat_sf"/>
</dbReference>
<dbReference type="CDD" id="cd01189">
    <property type="entry name" value="INT_ICEBs1_C_like"/>
    <property type="match status" value="1"/>
</dbReference>
<dbReference type="PROSITE" id="PS51900">
    <property type="entry name" value="CB"/>
    <property type="match status" value="1"/>
</dbReference>
<evidence type="ECO:0000259" key="5">
    <source>
        <dbReference type="PROSITE" id="PS51898"/>
    </source>
</evidence>
<keyword evidence="3" id="KW-0233">DNA recombination</keyword>
<evidence type="ECO:0000256" key="3">
    <source>
        <dbReference type="ARBA" id="ARBA00023172"/>
    </source>
</evidence>
<dbReference type="Pfam" id="PF00589">
    <property type="entry name" value="Phage_integrase"/>
    <property type="match status" value="1"/>
</dbReference>
<dbReference type="InterPro" id="IPR050090">
    <property type="entry name" value="Tyrosine_recombinase_XerCD"/>
</dbReference>
<sequence length="392" mass="45866">MTGSIQVNKGKWYCVLNMKDEYGKRKLKWFSTGLPEKGNKRAAKEKLEQLIQKYGECNTLTRFADMSFSNYCDYWLEHKKQSLEITTYEGYEIRIKHIQEYFEPKKTALSKVTSRDIKLLYEYLLREGNRSKYKKDKGLSERTVKEISLLVKAVFRDAVVLGDIPNSPAENIEVPKKRRTNVKKGTFIDSNDLKYLKAAVKGHILAELILITLVYGLRRSEVLGLRWSAINFEKNTLEINHTVVKVKKQTAKDTAKTEASYRTYPLSEYTTELLLKVKERQDLYRKLLGKEYHESDYVFTWQDGRCFSTDYITKTFKKIVKKEENLSSELTFHDLRKSCVSMMVEDGYNVKEIQEWVGHTDVKTTLDIYAKVKETRKNYIAVNMGEKFKNIS</sequence>
<evidence type="ECO:0000256" key="1">
    <source>
        <dbReference type="ARBA" id="ARBA00008857"/>
    </source>
</evidence>
<dbReference type="InterPro" id="IPR010998">
    <property type="entry name" value="Integrase_recombinase_N"/>
</dbReference>
<dbReference type="SUPFAM" id="SSF56349">
    <property type="entry name" value="DNA breaking-rejoining enzymes"/>
    <property type="match status" value="1"/>
</dbReference>
<reference evidence="7 8" key="1">
    <citation type="submission" date="2019-04" db="EMBL/GenBank/DDBJ databases">
        <authorList>
            <person name="Schori C."/>
            <person name="Ahrens C."/>
        </authorList>
    </citation>
    <scope>NUCLEOTIDE SEQUENCE [LARGE SCALE GENOMIC DNA]</scope>
    <source>
        <strain evidence="7 8">DSM 2950</strain>
    </source>
</reference>
<dbReference type="Gene3D" id="1.10.150.130">
    <property type="match status" value="1"/>
</dbReference>
<dbReference type="GO" id="GO:0006310">
    <property type="term" value="P:DNA recombination"/>
    <property type="evidence" value="ECO:0007669"/>
    <property type="project" value="UniProtKB-KW"/>
</dbReference>
<dbReference type="GeneID" id="75053798"/>
<comment type="similarity">
    <text evidence="1">Belongs to the 'phage' integrase family.</text>
</comment>
<accession>A0A7G5N1H5</accession>
<evidence type="ECO:0000256" key="4">
    <source>
        <dbReference type="PROSITE-ProRule" id="PRU01248"/>
    </source>
</evidence>
<evidence type="ECO:0000313" key="8">
    <source>
        <dbReference type="Proteomes" id="UP000515789"/>
    </source>
</evidence>
<dbReference type="PANTHER" id="PTHR30349:SF64">
    <property type="entry name" value="PROPHAGE INTEGRASE INTD-RELATED"/>
    <property type="match status" value="1"/>
</dbReference>
<dbReference type="Pfam" id="PF13102">
    <property type="entry name" value="Phage_int_SAM_5"/>
    <property type="match status" value="1"/>
</dbReference>
<dbReference type="InterPro" id="IPR044068">
    <property type="entry name" value="CB"/>
</dbReference>
<dbReference type="RefSeq" id="WP_018595769.1">
    <property type="nucleotide sequence ID" value="NZ_AP031416.1"/>
</dbReference>
<dbReference type="InterPro" id="IPR002104">
    <property type="entry name" value="Integrase_catalytic"/>
</dbReference>
<dbReference type="GO" id="GO:0015074">
    <property type="term" value="P:DNA integration"/>
    <property type="evidence" value="ECO:0007669"/>
    <property type="project" value="InterPro"/>
</dbReference>
<feature type="domain" description="Core-binding (CB)" evidence="6">
    <location>
        <begin position="66"/>
        <end position="159"/>
    </location>
</feature>
<dbReference type="PANTHER" id="PTHR30349">
    <property type="entry name" value="PHAGE INTEGRASE-RELATED"/>
    <property type="match status" value="1"/>
</dbReference>
<evidence type="ECO:0000259" key="6">
    <source>
        <dbReference type="PROSITE" id="PS51900"/>
    </source>
</evidence>
<gene>
    <name evidence="7" type="ORF">E5259_25815</name>
</gene>
<name>A0A7G5N1H5_9FIRM</name>
<evidence type="ECO:0000313" key="7">
    <source>
        <dbReference type="EMBL" id="QMW80718.1"/>
    </source>
</evidence>
<dbReference type="AlphaFoldDB" id="A0A7G5N1H5"/>
<protein>
    <submittedName>
        <fullName evidence="7">Site-specific integrase</fullName>
    </submittedName>
</protein>
<dbReference type="EMBL" id="CP039126">
    <property type="protein sequence ID" value="QMW80718.1"/>
    <property type="molecule type" value="Genomic_DNA"/>
</dbReference>
<dbReference type="Proteomes" id="UP000515789">
    <property type="component" value="Chromosome"/>
</dbReference>
<proteinExistence type="inferred from homology"/>
<dbReference type="InterPro" id="IPR025269">
    <property type="entry name" value="SAM-like_dom"/>
</dbReference>
<dbReference type="Gene3D" id="1.10.443.10">
    <property type="entry name" value="Intergrase catalytic core"/>
    <property type="match status" value="1"/>
</dbReference>